<dbReference type="AlphaFoldDB" id="A0A849VIG0"/>
<evidence type="ECO:0000313" key="1">
    <source>
        <dbReference type="EMBL" id="NOU53095.1"/>
    </source>
</evidence>
<evidence type="ECO:0000313" key="2">
    <source>
        <dbReference type="Proteomes" id="UP000586305"/>
    </source>
</evidence>
<dbReference type="RefSeq" id="WP_171628131.1">
    <property type="nucleotide sequence ID" value="NZ_JABBPG010000016.1"/>
</dbReference>
<sequence>MPTVEQSVAQLQQTNAELVTASNELTNEVTSKLSTINSTVDAKMQEIDGSLNTAVTSLNDYLARARAEHPFYRLTKNQLGTVTSNVLDGYSVNGAFPIQFELYRVVQSGIAWELRDDEEKEILTAMGRARAVHFSPDINVVKMTWSGWQSSVSAPTFYQKSDKSTTLTCASYARLVSGSLGSAAAGFTGITNEWGLCGDVFSGSPGSYFHDHPYIASESGEILFFWYATVAGLVPLERNRPRWGHFPYIYDNQPL</sequence>
<accession>A0A849VIG0</accession>
<dbReference type="Proteomes" id="UP000586305">
    <property type="component" value="Unassembled WGS sequence"/>
</dbReference>
<dbReference type="EMBL" id="JABBPG010000016">
    <property type="protein sequence ID" value="NOU53095.1"/>
    <property type="molecule type" value="Genomic_DNA"/>
</dbReference>
<comment type="caution">
    <text evidence="1">The sequence shown here is derived from an EMBL/GenBank/DDBJ whole genome shotgun (WGS) entry which is preliminary data.</text>
</comment>
<organism evidence="1 2">
    <name type="scientific">Pseudoalteromonas caenipelagi</name>
    <dbReference type="NCBI Taxonomy" id="2726988"/>
    <lineage>
        <taxon>Bacteria</taxon>
        <taxon>Pseudomonadati</taxon>
        <taxon>Pseudomonadota</taxon>
        <taxon>Gammaproteobacteria</taxon>
        <taxon>Alteromonadales</taxon>
        <taxon>Pseudoalteromonadaceae</taxon>
        <taxon>Pseudoalteromonas</taxon>
    </lineage>
</organism>
<reference evidence="1 2" key="1">
    <citation type="submission" date="2020-04" db="EMBL/GenBank/DDBJ databases">
        <title>Pseudoalteromonas caenipelagi sp. nov., isolated from a tidal flat.</title>
        <authorList>
            <person name="Park S."/>
            <person name="Yoon J.-H."/>
        </authorList>
    </citation>
    <scope>NUCLEOTIDE SEQUENCE [LARGE SCALE GENOMIC DNA]</scope>
    <source>
        <strain evidence="1 2">JBTF-M23</strain>
    </source>
</reference>
<name>A0A849VIG0_9GAMM</name>
<gene>
    <name evidence="1" type="ORF">HG263_21580</name>
</gene>
<keyword evidence="2" id="KW-1185">Reference proteome</keyword>
<proteinExistence type="predicted"/>
<protein>
    <submittedName>
        <fullName evidence="1">Uncharacterized protein</fullName>
    </submittedName>
</protein>